<feature type="chain" id="PRO_5047300216" evidence="3">
    <location>
        <begin position="28"/>
        <end position="413"/>
    </location>
</feature>
<dbReference type="Gene3D" id="3.40.50.2300">
    <property type="match status" value="2"/>
</dbReference>
<protein>
    <submittedName>
        <fullName evidence="5">ABC transporter substrate-binding protein</fullName>
    </submittedName>
</protein>
<dbReference type="InterPro" id="IPR028081">
    <property type="entry name" value="Leu-bd"/>
</dbReference>
<feature type="signal peptide" evidence="3">
    <location>
        <begin position="1"/>
        <end position="27"/>
    </location>
</feature>
<dbReference type="Pfam" id="PF13458">
    <property type="entry name" value="Peripla_BP_6"/>
    <property type="match status" value="1"/>
</dbReference>
<evidence type="ECO:0000259" key="4">
    <source>
        <dbReference type="Pfam" id="PF13458"/>
    </source>
</evidence>
<evidence type="ECO:0000313" key="5">
    <source>
        <dbReference type="EMBL" id="MEN2743325.1"/>
    </source>
</evidence>
<dbReference type="EMBL" id="JBDFRB010000001">
    <property type="protein sequence ID" value="MEN2743325.1"/>
    <property type="molecule type" value="Genomic_DNA"/>
</dbReference>
<comment type="caution">
    <text evidence="5">The sequence shown here is derived from an EMBL/GenBank/DDBJ whole genome shotgun (WGS) entry which is preliminary data.</text>
</comment>
<feature type="domain" description="Leucine-binding protein" evidence="4">
    <location>
        <begin position="47"/>
        <end position="344"/>
    </location>
</feature>
<sequence>MARVPSRAGRRRLGAAAAMACALLATACTSGGDARTAQPGPSGDGVLRIGLLLDSTGGSAYLNEAQHAAVLAAVQEANSAGGHAGAPIELIDPEPSEDTAEAARRLVDAGADVVIGPTDSSRAPAAIDVLSRAHVPLISPANESAQLSSYPSSGYYFRTAAPETAAGAALVELARSSGAASVAVLHQEGERSGAIAQGAAAALGAAGLEDAGSAEFSGHDAGPAALAASGADAVVVIAEADQQAVVAQLADAGVRGERLVLSEGLVRRYGTGIASRALEGARAAVPGVFPSPDFQAAVLEQDEDLTDMAFAAEAYDAAALAVLAAGEAADDGGASIAAKLTAVSGGAGGDRQACTFVTQCLAQQEEGKAVDYQGQSGPIAFDAHGDITQAEFMVLRFGPDNDPAQAGRVAVAR</sequence>
<organism evidence="5 6">
    <name type="scientific">Sinomonas halotolerans</name>
    <dbReference type="NCBI Taxonomy" id="1644133"/>
    <lineage>
        <taxon>Bacteria</taxon>
        <taxon>Bacillati</taxon>
        <taxon>Actinomycetota</taxon>
        <taxon>Actinomycetes</taxon>
        <taxon>Micrococcales</taxon>
        <taxon>Micrococcaceae</taxon>
        <taxon>Sinomonas</taxon>
    </lineage>
</organism>
<reference evidence="5 6" key="1">
    <citation type="submission" date="2024-05" db="EMBL/GenBank/DDBJ databases">
        <title>Sinomonas sp. nov., isolated from a waste landfill.</title>
        <authorList>
            <person name="Zhao Y."/>
        </authorList>
    </citation>
    <scope>NUCLEOTIDE SEQUENCE [LARGE SCALE GENOMIC DNA]</scope>
    <source>
        <strain evidence="5 6">CCTCC AB2014300</strain>
    </source>
</reference>
<evidence type="ECO:0000256" key="1">
    <source>
        <dbReference type="ARBA" id="ARBA00010062"/>
    </source>
</evidence>
<dbReference type="SUPFAM" id="SSF53822">
    <property type="entry name" value="Periplasmic binding protein-like I"/>
    <property type="match status" value="1"/>
</dbReference>
<proteinExistence type="inferred from homology"/>
<dbReference type="RefSeq" id="WP_345882814.1">
    <property type="nucleotide sequence ID" value="NZ_JBDFRB010000001.1"/>
</dbReference>
<accession>A0ABU9WVY7</accession>
<evidence type="ECO:0000256" key="3">
    <source>
        <dbReference type="SAM" id="SignalP"/>
    </source>
</evidence>
<gene>
    <name evidence="5" type="ORF">ABCQ75_02065</name>
</gene>
<dbReference type="PANTHER" id="PTHR30483">
    <property type="entry name" value="LEUCINE-SPECIFIC-BINDING PROTEIN"/>
    <property type="match status" value="1"/>
</dbReference>
<dbReference type="InterPro" id="IPR051010">
    <property type="entry name" value="BCAA_transport"/>
</dbReference>
<name>A0ABU9WVY7_9MICC</name>
<comment type="similarity">
    <text evidence="1">Belongs to the leucine-binding protein family.</text>
</comment>
<dbReference type="Proteomes" id="UP001422074">
    <property type="component" value="Unassembled WGS sequence"/>
</dbReference>
<dbReference type="PROSITE" id="PS51257">
    <property type="entry name" value="PROKAR_LIPOPROTEIN"/>
    <property type="match status" value="1"/>
</dbReference>
<evidence type="ECO:0000313" key="6">
    <source>
        <dbReference type="Proteomes" id="UP001422074"/>
    </source>
</evidence>
<dbReference type="PANTHER" id="PTHR30483:SF6">
    <property type="entry name" value="PERIPLASMIC BINDING PROTEIN OF ABC TRANSPORTER FOR NATURAL AMINO ACIDS"/>
    <property type="match status" value="1"/>
</dbReference>
<dbReference type="InterPro" id="IPR028082">
    <property type="entry name" value="Peripla_BP_I"/>
</dbReference>
<keyword evidence="6" id="KW-1185">Reference proteome</keyword>
<evidence type="ECO:0000256" key="2">
    <source>
        <dbReference type="ARBA" id="ARBA00022729"/>
    </source>
</evidence>
<keyword evidence="2 3" id="KW-0732">Signal</keyword>